<dbReference type="Pfam" id="PF07727">
    <property type="entry name" value="RVT_2"/>
    <property type="match status" value="1"/>
</dbReference>
<accession>A0A5B6WK81</accession>
<gene>
    <name evidence="2" type="ORF">EPI10_022007</name>
</gene>
<protein>
    <submittedName>
        <fullName evidence="2">Integrase, catalytic core</fullName>
    </submittedName>
</protein>
<dbReference type="EMBL" id="SMMG02000003">
    <property type="protein sequence ID" value="KAA3481658.1"/>
    <property type="molecule type" value="Genomic_DNA"/>
</dbReference>
<proteinExistence type="predicted"/>
<evidence type="ECO:0000313" key="3">
    <source>
        <dbReference type="Proteomes" id="UP000325315"/>
    </source>
</evidence>
<evidence type="ECO:0000313" key="2">
    <source>
        <dbReference type="EMBL" id="KAA3481658.1"/>
    </source>
</evidence>
<sequence>MEQPSRFIVRRKEEKIYRLKKTLYVTSLIVSLYADDLLIIENSKGLVNEFKQKMENMFEMLDLREMRYFFGMEI</sequence>
<evidence type="ECO:0000259" key="1">
    <source>
        <dbReference type="Pfam" id="PF07727"/>
    </source>
</evidence>
<dbReference type="InterPro" id="IPR013103">
    <property type="entry name" value="RVT_2"/>
</dbReference>
<comment type="caution">
    <text evidence="2">The sequence shown here is derived from an EMBL/GenBank/DDBJ whole genome shotgun (WGS) entry which is preliminary data.</text>
</comment>
<feature type="domain" description="Reverse transcriptase Ty1/copia-type" evidence="1">
    <location>
        <begin position="27"/>
        <end position="74"/>
    </location>
</feature>
<keyword evidence="3" id="KW-1185">Reference proteome</keyword>
<organism evidence="2 3">
    <name type="scientific">Gossypium australe</name>
    <dbReference type="NCBI Taxonomy" id="47621"/>
    <lineage>
        <taxon>Eukaryota</taxon>
        <taxon>Viridiplantae</taxon>
        <taxon>Streptophyta</taxon>
        <taxon>Embryophyta</taxon>
        <taxon>Tracheophyta</taxon>
        <taxon>Spermatophyta</taxon>
        <taxon>Magnoliopsida</taxon>
        <taxon>eudicotyledons</taxon>
        <taxon>Gunneridae</taxon>
        <taxon>Pentapetalae</taxon>
        <taxon>rosids</taxon>
        <taxon>malvids</taxon>
        <taxon>Malvales</taxon>
        <taxon>Malvaceae</taxon>
        <taxon>Malvoideae</taxon>
        <taxon>Gossypium</taxon>
    </lineage>
</organism>
<dbReference type="AlphaFoldDB" id="A0A5B6WK81"/>
<name>A0A5B6WK81_9ROSI</name>
<reference evidence="3" key="1">
    <citation type="journal article" date="2019" name="Plant Biotechnol. J.">
        <title>Genome sequencing of the Australian wild diploid species Gossypium australe highlights disease resistance and delayed gland morphogenesis.</title>
        <authorList>
            <person name="Cai Y."/>
            <person name="Cai X."/>
            <person name="Wang Q."/>
            <person name="Wang P."/>
            <person name="Zhang Y."/>
            <person name="Cai C."/>
            <person name="Xu Y."/>
            <person name="Wang K."/>
            <person name="Zhou Z."/>
            <person name="Wang C."/>
            <person name="Geng S."/>
            <person name="Li B."/>
            <person name="Dong Q."/>
            <person name="Hou Y."/>
            <person name="Wang H."/>
            <person name="Ai P."/>
            <person name="Liu Z."/>
            <person name="Yi F."/>
            <person name="Sun M."/>
            <person name="An G."/>
            <person name="Cheng J."/>
            <person name="Zhang Y."/>
            <person name="Shi Q."/>
            <person name="Xie Y."/>
            <person name="Shi X."/>
            <person name="Chang Y."/>
            <person name="Huang F."/>
            <person name="Chen Y."/>
            <person name="Hong S."/>
            <person name="Mi L."/>
            <person name="Sun Q."/>
            <person name="Zhang L."/>
            <person name="Zhou B."/>
            <person name="Peng R."/>
            <person name="Zhang X."/>
            <person name="Liu F."/>
        </authorList>
    </citation>
    <scope>NUCLEOTIDE SEQUENCE [LARGE SCALE GENOMIC DNA]</scope>
    <source>
        <strain evidence="3">cv. PA1801</strain>
    </source>
</reference>
<dbReference type="Proteomes" id="UP000325315">
    <property type="component" value="Unassembled WGS sequence"/>
</dbReference>
<dbReference type="OrthoDB" id="413361at2759"/>